<name>A0A067ES16_CITSI</name>
<dbReference type="AlphaFoldDB" id="A0A067ES16"/>
<proteinExistence type="predicted"/>
<reference evidence="1 2" key="1">
    <citation type="submission" date="2014-04" db="EMBL/GenBank/DDBJ databases">
        <authorList>
            <consortium name="International Citrus Genome Consortium"/>
            <person name="Gmitter F."/>
            <person name="Chen C."/>
            <person name="Farmerie W."/>
            <person name="Harkins T."/>
            <person name="Desany B."/>
            <person name="Mohiuddin M."/>
            <person name="Kodira C."/>
            <person name="Borodovsky M."/>
            <person name="Lomsadze A."/>
            <person name="Burns P."/>
            <person name="Jenkins J."/>
            <person name="Prochnik S."/>
            <person name="Shu S."/>
            <person name="Chapman J."/>
            <person name="Pitluck S."/>
            <person name="Schmutz J."/>
            <person name="Rokhsar D."/>
        </authorList>
    </citation>
    <scope>NUCLEOTIDE SEQUENCE</scope>
</reference>
<gene>
    <name evidence="1" type="ORF">CISIN_1g038646mg</name>
</gene>
<dbReference type="EMBL" id="KK785002">
    <property type="protein sequence ID" value="KDO54017.1"/>
    <property type="molecule type" value="Genomic_DNA"/>
</dbReference>
<organism evidence="1 2">
    <name type="scientific">Citrus sinensis</name>
    <name type="common">Sweet orange</name>
    <name type="synonym">Citrus aurantium var. sinensis</name>
    <dbReference type="NCBI Taxonomy" id="2711"/>
    <lineage>
        <taxon>Eukaryota</taxon>
        <taxon>Viridiplantae</taxon>
        <taxon>Streptophyta</taxon>
        <taxon>Embryophyta</taxon>
        <taxon>Tracheophyta</taxon>
        <taxon>Spermatophyta</taxon>
        <taxon>Magnoliopsida</taxon>
        <taxon>eudicotyledons</taxon>
        <taxon>Gunneridae</taxon>
        <taxon>Pentapetalae</taxon>
        <taxon>rosids</taxon>
        <taxon>malvids</taxon>
        <taxon>Sapindales</taxon>
        <taxon>Rutaceae</taxon>
        <taxon>Aurantioideae</taxon>
        <taxon>Citrus</taxon>
    </lineage>
</organism>
<dbReference type="Proteomes" id="UP000027120">
    <property type="component" value="Unassembled WGS sequence"/>
</dbReference>
<accession>A0A067ES16</accession>
<evidence type="ECO:0000313" key="1">
    <source>
        <dbReference type="EMBL" id="KDO54017.1"/>
    </source>
</evidence>
<protein>
    <submittedName>
        <fullName evidence="1">Uncharacterized protein</fullName>
    </submittedName>
</protein>
<sequence length="76" mass="9330">MPTFETLPHLEVLKLKLNSYFGRKSFRKFVLWWPRPELKPALQVFMDKEQYDTQLWNMINLVLTYHVFSMFHLKLV</sequence>
<evidence type="ECO:0000313" key="2">
    <source>
        <dbReference type="Proteomes" id="UP000027120"/>
    </source>
</evidence>
<keyword evidence="2" id="KW-1185">Reference proteome</keyword>